<dbReference type="InterPro" id="IPR002925">
    <property type="entry name" value="Dienelactn_hydro"/>
</dbReference>
<dbReference type="eggNOG" id="KOG3043">
    <property type="taxonomic scope" value="Eukaryota"/>
</dbReference>
<evidence type="ECO:0000256" key="1">
    <source>
        <dbReference type="SAM" id="Phobius"/>
    </source>
</evidence>
<accession>M2MPD9</accession>
<keyword evidence="4" id="KW-1185">Reference proteome</keyword>
<evidence type="ECO:0000259" key="2">
    <source>
        <dbReference type="Pfam" id="PF01738"/>
    </source>
</evidence>
<protein>
    <recommendedName>
        <fullName evidence="2">Dienelactone hydrolase domain-containing protein</fullName>
    </recommendedName>
</protein>
<dbReference type="GeneID" id="19111327"/>
<dbReference type="KEGG" id="bcom:BAUCODRAFT_30863"/>
<feature type="transmembrane region" description="Helical" evidence="1">
    <location>
        <begin position="29"/>
        <end position="46"/>
    </location>
</feature>
<sequence>MAGYVLPADVLISFKALGATGWWNQLYKIYHFFYLFPNFMGFMYYCRQSVTEPRIMKFFKDLKQHEAKNLPVGTAGFCWGAQYVTKLCWDQEKVDGGKRLVDCGFVAHPSMLKYPGDIDMIVLPYSCAAAEIDPQMSAENAKQTKDILMAKTAKTKDSGVEHEFVMYDGAHHGFAVRADEDEKHEAEQGKKAEDQAVNWFKRWFAKPPPLAQI</sequence>
<dbReference type="GO" id="GO:0016787">
    <property type="term" value="F:hydrolase activity"/>
    <property type="evidence" value="ECO:0007669"/>
    <property type="project" value="InterPro"/>
</dbReference>
<dbReference type="Pfam" id="PF01738">
    <property type="entry name" value="DLH"/>
    <property type="match status" value="1"/>
</dbReference>
<evidence type="ECO:0000313" key="3">
    <source>
        <dbReference type="EMBL" id="EMC98596.1"/>
    </source>
</evidence>
<dbReference type="SUPFAM" id="SSF53474">
    <property type="entry name" value="alpha/beta-Hydrolases"/>
    <property type="match status" value="1"/>
</dbReference>
<dbReference type="Proteomes" id="UP000011761">
    <property type="component" value="Unassembled WGS sequence"/>
</dbReference>
<dbReference type="HOGENOM" id="CLU_054590_2_3_1"/>
<evidence type="ECO:0000313" key="4">
    <source>
        <dbReference type="Proteomes" id="UP000011761"/>
    </source>
</evidence>
<organism evidence="3 4">
    <name type="scientific">Baudoinia panamericana (strain UAMH 10762)</name>
    <name type="common">Angels' share fungus</name>
    <name type="synonym">Baudoinia compniacensis (strain UAMH 10762)</name>
    <dbReference type="NCBI Taxonomy" id="717646"/>
    <lineage>
        <taxon>Eukaryota</taxon>
        <taxon>Fungi</taxon>
        <taxon>Dikarya</taxon>
        <taxon>Ascomycota</taxon>
        <taxon>Pezizomycotina</taxon>
        <taxon>Dothideomycetes</taxon>
        <taxon>Dothideomycetidae</taxon>
        <taxon>Mycosphaerellales</taxon>
        <taxon>Teratosphaeriaceae</taxon>
        <taxon>Baudoinia</taxon>
    </lineage>
</organism>
<dbReference type="Gene3D" id="3.40.50.1820">
    <property type="entry name" value="alpha/beta hydrolase"/>
    <property type="match status" value="1"/>
</dbReference>
<name>M2MPD9_BAUPA</name>
<feature type="domain" description="Dienelactone hydrolase" evidence="2">
    <location>
        <begin position="65"/>
        <end position="202"/>
    </location>
</feature>
<keyword evidence="1" id="KW-0472">Membrane</keyword>
<dbReference type="InterPro" id="IPR029058">
    <property type="entry name" value="AB_hydrolase_fold"/>
</dbReference>
<dbReference type="EMBL" id="KB445552">
    <property type="protein sequence ID" value="EMC98596.1"/>
    <property type="molecule type" value="Genomic_DNA"/>
</dbReference>
<keyword evidence="1" id="KW-1133">Transmembrane helix</keyword>
<keyword evidence="1" id="KW-0812">Transmembrane</keyword>
<gene>
    <name evidence="3" type="ORF">BAUCODRAFT_30863</name>
</gene>
<dbReference type="AlphaFoldDB" id="M2MPD9"/>
<dbReference type="RefSeq" id="XP_007673471.1">
    <property type="nucleotide sequence ID" value="XM_007675281.1"/>
</dbReference>
<dbReference type="OrthoDB" id="17560at2759"/>
<reference evidence="3 4" key="1">
    <citation type="journal article" date="2012" name="PLoS Pathog.">
        <title>Diverse lifestyles and strategies of plant pathogenesis encoded in the genomes of eighteen Dothideomycetes fungi.</title>
        <authorList>
            <person name="Ohm R.A."/>
            <person name="Feau N."/>
            <person name="Henrissat B."/>
            <person name="Schoch C.L."/>
            <person name="Horwitz B.A."/>
            <person name="Barry K.W."/>
            <person name="Condon B.J."/>
            <person name="Copeland A.C."/>
            <person name="Dhillon B."/>
            <person name="Glaser F."/>
            <person name="Hesse C.N."/>
            <person name="Kosti I."/>
            <person name="LaButti K."/>
            <person name="Lindquist E.A."/>
            <person name="Lucas S."/>
            <person name="Salamov A.A."/>
            <person name="Bradshaw R.E."/>
            <person name="Ciuffetti L."/>
            <person name="Hamelin R.C."/>
            <person name="Kema G.H.J."/>
            <person name="Lawrence C."/>
            <person name="Scott J.A."/>
            <person name="Spatafora J.W."/>
            <person name="Turgeon B.G."/>
            <person name="de Wit P.J.G.M."/>
            <person name="Zhong S."/>
            <person name="Goodwin S.B."/>
            <person name="Grigoriev I.V."/>
        </authorList>
    </citation>
    <scope>NUCLEOTIDE SEQUENCE [LARGE SCALE GENOMIC DNA]</scope>
    <source>
        <strain evidence="3 4">UAMH 10762</strain>
    </source>
</reference>
<proteinExistence type="predicted"/>
<dbReference type="PANTHER" id="PTHR17630">
    <property type="entry name" value="DIENELACTONE HYDROLASE"/>
    <property type="match status" value="1"/>
</dbReference>
<dbReference type="PANTHER" id="PTHR17630:SF105">
    <property type="entry name" value="DIENELACTONE HYDROLASE FAMILY PROTEIN (AFU_ORTHOLOGUE AFUA_4G08790)"/>
    <property type="match status" value="1"/>
</dbReference>
<dbReference type="OMA" id="GMEHSFA"/>